<feature type="domain" description="Amine oxidase" evidence="1">
    <location>
        <begin position="102"/>
        <end position="351"/>
    </location>
</feature>
<dbReference type="Gene3D" id="3.50.50.60">
    <property type="entry name" value="FAD/NAD(P)-binding domain"/>
    <property type="match status" value="1"/>
</dbReference>
<dbReference type="InterPro" id="IPR036188">
    <property type="entry name" value="FAD/NAD-bd_sf"/>
</dbReference>
<dbReference type="EMBL" id="RAPO01000001">
    <property type="protein sequence ID" value="RKD97552.1"/>
    <property type="molecule type" value="Genomic_DNA"/>
</dbReference>
<dbReference type="Gene3D" id="3.90.660.10">
    <property type="match status" value="1"/>
</dbReference>
<dbReference type="SUPFAM" id="SSF51905">
    <property type="entry name" value="FAD/NAD(P)-binding domain"/>
    <property type="match status" value="1"/>
</dbReference>
<sequence length="355" mass="39347">MTKIGIVGAGAAAAAATYVLEETLPDATVTVLEKSGGVCGRAATRRRDDIVYDYGANYVKDDDERVTDLLTTTLGTDGLVDITDPVWTFDRDGDVSEGRDADEHKWTYRAGLTQIAKRLFARTDADVHRRTRVERLIRDAGGDENSDEAAGWRLEDADGEEWGPFDTLLLNPPAPQTADLLRSAEWDADELRETLVDAISGVPYRTIWTAVLHYPFELEHPYYALVNTDKEHEVGWIAREECKPGHVPDGESLLIVQANHEWSVQHYDDPPEDNCAALARIAADVLDDERLTDPDWTDHQGWRYALPEDGVPTGPLRSAEAEGLYCLGDWVAGEGRLHAALRSGLEVGERIALER</sequence>
<dbReference type="Pfam" id="PF13450">
    <property type="entry name" value="NAD_binding_8"/>
    <property type="match status" value="1"/>
</dbReference>
<dbReference type="PANTHER" id="PTHR16128:SF5">
    <property type="entry name" value="FAD_NAD(P)-BINDING OXIDOREDUCTASE FAMILY PROTEIN"/>
    <property type="match status" value="1"/>
</dbReference>
<dbReference type="GO" id="GO:0016491">
    <property type="term" value="F:oxidoreductase activity"/>
    <property type="evidence" value="ECO:0007669"/>
    <property type="project" value="InterPro"/>
</dbReference>
<dbReference type="InterPro" id="IPR002937">
    <property type="entry name" value="Amino_oxidase"/>
</dbReference>
<gene>
    <name evidence="2" type="ORF">ATJ93_0541</name>
</gene>
<protein>
    <recommendedName>
        <fullName evidence="1">Amine oxidase domain-containing protein</fullName>
    </recommendedName>
</protein>
<dbReference type="OrthoDB" id="203052at2157"/>
<evidence type="ECO:0000313" key="2">
    <source>
        <dbReference type="EMBL" id="RKD97552.1"/>
    </source>
</evidence>
<dbReference type="RefSeq" id="WP_120243078.1">
    <property type="nucleotide sequence ID" value="NZ_RAPO01000001.1"/>
</dbReference>
<name>A0A3R7EH51_9EURY</name>
<dbReference type="Pfam" id="PF01593">
    <property type="entry name" value="Amino_oxidase"/>
    <property type="match status" value="1"/>
</dbReference>
<dbReference type="Proteomes" id="UP000283805">
    <property type="component" value="Unassembled WGS sequence"/>
</dbReference>
<dbReference type="AlphaFoldDB" id="A0A3R7EH51"/>
<reference evidence="2 3" key="1">
    <citation type="submission" date="2018-09" db="EMBL/GenBank/DDBJ databases">
        <title>Genomic Encyclopedia of Archaeal and Bacterial Type Strains, Phase II (KMG-II): from individual species to whole genera.</title>
        <authorList>
            <person name="Goeker M."/>
        </authorList>
    </citation>
    <scope>NUCLEOTIDE SEQUENCE [LARGE SCALE GENOMIC DNA]</scope>
    <source>
        <strain evidence="2 3">DSM 13151</strain>
    </source>
</reference>
<organism evidence="2 3">
    <name type="scientific">Halopiger aswanensis</name>
    <dbReference type="NCBI Taxonomy" id="148449"/>
    <lineage>
        <taxon>Archaea</taxon>
        <taxon>Methanobacteriati</taxon>
        <taxon>Methanobacteriota</taxon>
        <taxon>Stenosarchaea group</taxon>
        <taxon>Halobacteria</taxon>
        <taxon>Halobacteriales</taxon>
        <taxon>Natrialbaceae</taxon>
        <taxon>Halopiger</taxon>
    </lineage>
</organism>
<proteinExistence type="predicted"/>
<keyword evidence="3" id="KW-1185">Reference proteome</keyword>
<accession>A0A3R7EH51</accession>
<dbReference type="PANTHER" id="PTHR16128">
    <property type="entry name" value="FAD/NAD(P)-BINDING OXIDOREDUCTASE FAMILY PROTEIN"/>
    <property type="match status" value="1"/>
</dbReference>
<evidence type="ECO:0000313" key="3">
    <source>
        <dbReference type="Proteomes" id="UP000283805"/>
    </source>
</evidence>
<evidence type="ECO:0000259" key="1">
    <source>
        <dbReference type="Pfam" id="PF01593"/>
    </source>
</evidence>
<comment type="caution">
    <text evidence="2">The sequence shown here is derived from an EMBL/GenBank/DDBJ whole genome shotgun (WGS) entry which is preliminary data.</text>
</comment>